<reference evidence="2" key="1">
    <citation type="submission" date="2022-10" db="EMBL/GenBank/DDBJ databases">
        <title>Culturing micro-colonial fungi from biological soil crusts in the Mojave desert and describing Neophaeococcomyces mojavensis, and introducing the new genera and species Taxawa tesnikishii.</title>
        <authorList>
            <person name="Kurbessoian T."/>
            <person name="Stajich J.E."/>
        </authorList>
    </citation>
    <scope>NUCLEOTIDE SEQUENCE</scope>
    <source>
        <strain evidence="2">TK_35</strain>
    </source>
</reference>
<dbReference type="InterPro" id="IPR029787">
    <property type="entry name" value="Nucleotide_cyclase"/>
</dbReference>
<dbReference type="GO" id="GO:0052621">
    <property type="term" value="F:diguanylate cyclase activity"/>
    <property type="evidence" value="ECO:0007669"/>
    <property type="project" value="TreeGrafter"/>
</dbReference>
<evidence type="ECO:0000313" key="2">
    <source>
        <dbReference type="EMBL" id="KAJ9631339.1"/>
    </source>
</evidence>
<dbReference type="InterPro" id="IPR050469">
    <property type="entry name" value="Diguanylate_Cyclase"/>
</dbReference>
<gene>
    <name evidence="2" type="ORF">H2204_008065</name>
</gene>
<organism evidence="2">
    <name type="scientific">Knufia peltigerae</name>
    <dbReference type="NCBI Taxonomy" id="1002370"/>
    <lineage>
        <taxon>Eukaryota</taxon>
        <taxon>Fungi</taxon>
        <taxon>Dikarya</taxon>
        <taxon>Ascomycota</taxon>
        <taxon>Pezizomycotina</taxon>
        <taxon>Eurotiomycetes</taxon>
        <taxon>Chaetothyriomycetidae</taxon>
        <taxon>Chaetothyriales</taxon>
        <taxon>Trichomeriaceae</taxon>
        <taxon>Knufia</taxon>
    </lineage>
</organism>
<dbReference type="AlphaFoldDB" id="A0AA39CX66"/>
<dbReference type="PANTHER" id="PTHR45138">
    <property type="entry name" value="REGULATORY COMPONENTS OF SENSORY TRANSDUCTION SYSTEM"/>
    <property type="match status" value="1"/>
</dbReference>
<accession>A0AA39CX66</accession>
<dbReference type="SUPFAM" id="SSF55073">
    <property type="entry name" value="Nucleotide cyclase"/>
    <property type="match status" value="1"/>
</dbReference>
<dbReference type="InterPro" id="IPR043128">
    <property type="entry name" value="Rev_trsase/Diguanyl_cyclase"/>
</dbReference>
<dbReference type="EMBL" id="JAPDRN010000057">
    <property type="protein sequence ID" value="KAJ9631339.1"/>
    <property type="molecule type" value="Genomic_DNA"/>
</dbReference>
<proteinExistence type="predicted"/>
<dbReference type="Gene3D" id="3.30.70.270">
    <property type="match status" value="1"/>
</dbReference>
<dbReference type="PANTHER" id="PTHR45138:SF9">
    <property type="entry name" value="DIGUANYLATE CYCLASE DGCM-RELATED"/>
    <property type="match status" value="1"/>
</dbReference>
<feature type="domain" description="GGDEF" evidence="1">
    <location>
        <begin position="62"/>
        <end position="125"/>
    </location>
</feature>
<dbReference type="Pfam" id="PF00990">
    <property type="entry name" value="GGDEF"/>
    <property type="match status" value="1"/>
</dbReference>
<name>A0AA39CX66_9EURO</name>
<comment type="caution">
    <text evidence="2">The sequence shown here is derived from an EMBL/GenBank/DDBJ whole genome shotgun (WGS) entry which is preliminary data.</text>
</comment>
<dbReference type="PROSITE" id="PS50887">
    <property type="entry name" value="GGDEF"/>
    <property type="match status" value="1"/>
</dbReference>
<sequence length="125" mass="13655">MGRLAAPVPAQARQSGGRNLVERMLVELRRAVGIDGLTGLLDRSAVLADGLLQQEQGRRHGTPLAVLLLDVDHFKQVNDRWGHLADDQVLQHSTGVLQRCAIGRVHLLSRYWGRGVPVAAAGEQR</sequence>
<dbReference type="NCBIfam" id="TIGR00254">
    <property type="entry name" value="GGDEF"/>
    <property type="match status" value="1"/>
</dbReference>
<dbReference type="InterPro" id="IPR000160">
    <property type="entry name" value="GGDEF_dom"/>
</dbReference>
<protein>
    <recommendedName>
        <fullName evidence="1">GGDEF domain-containing protein</fullName>
    </recommendedName>
</protein>
<evidence type="ECO:0000259" key="1">
    <source>
        <dbReference type="PROSITE" id="PS50887"/>
    </source>
</evidence>